<evidence type="ECO:0000256" key="2">
    <source>
        <dbReference type="ARBA" id="ARBA00022670"/>
    </source>
</evidence>
<name>B9SDC3_RICCO</name>
<gene>
    <name evidence="7" type="ORF">RCOM_1516290</name>
</gene>
<dbReference type="OrthoDB" id="847527at2759"/>
<dbReference type="eggNOG" id="KOG1339">
    <property type="taxonomic scope" value="Eukaryota"/>
</dbReference>
<proteinExistence type="inferred from homology"/>
<dbReference type="SUPFAM" id="SSF50630">
    <property type="entry name" value="Acid proteases"/>
    <property type="match status" value="1"/>
</dbReference>
<dbReference type="Gene3D" id="2.40.70.10">
    <property type="entry name" value="Acid Proteases"/>
    <property type="match status" value="2"/>
</dbReference>
<protein>
    <submittedName>
        <fullName evidence="7">Aspartic proteinase nepenthesin-1, putative</fullName>
    </submittedName>
</protein>
<dbReference type="CDD" id="cd05476">
    <property type="entry name" value="pepsin_A_like_plant"/>
    <property type="match status" value="1"/>
</dbReference>
<accession>B9SDC3</accession>
<evidence type="ECO:0000256" key="1">
    <source>
        <dbReference type="ARBA" id="ARBA00007447"/>
    </source>
</evidence>
<dbReference type="InterPro" id="IPR032799">
    <property type="entry name" value="TAXi_C"/>
</dbReference>
<organism evidence="7 8">
    <name type="scientific">Ricinus communis</name>
    <name type="common">Castor bean</name>
    <dbReference type="NCBI Taxonomy" id="3988"/>
    <lineage>
        <taxon>Eukaryota</taxon>
        <taxon>Viridiplantae</taxon>
        <taxon>Streptophyta</taxon>
        <taxon>Embryophyta</taxon>
        <taxon>Tracheophyta</taxon>
        <taxon>Spermatophyta</taxon>
        <taxon>Magnoliopsida</taxon>
        <taxon>eudicotyledons</taxon>
        <taxon>Gunneridae</taxon>
        <taxon>Pentapetalae</taxon>
        <taxon>rosids</taxon>
        <taxon>fabids</taxon>
        <taxon>Malpighiales</taxon>
        <taxon>Euphorbiaceae</taxon>
        <taxon>Acalyphoideae</taxon>
        <taxon>Acalypheae</taxon>
        <taxon>Ricinus</taxon>
    </lineage>
</organism>
<keyword evidence="3" id="KW-0064">Aspartyl protease</keyword>
<sequence length="442" mass="48847">MEIIMAYRTLLSFALSIIFLTVSMSGFSLVQAEKLSFTTELIHRDSPNSPLFNASETTDIRLANAVERSADRVNRFNDLISNSITAAEFPSILDNGDFLMKISIGIPPTELLVNVATGSDLVWIPCLSFKPCTHNCDLRFFDPMESSTYKNVPCDSYRCQITNAATCQFSDCFYSCDPRHQDSCPDGDLAMDTLTLNSTTGKSFMLPNTGFICGNRIGGDYPGVGILGLGHGSLSLLNRISHLIDGKFSHCIVPYSSNQTSKLSFGDKAVVSGSAMFSTRLDMTGGPYSYTLSFYGISVGNKSISAGGIGSDYYMNGLGMDSGTMFTYFPEYFYSQLEYDVRYAIQQEPLYPDPTRRLRLCYRYSPDFSPPTITMHFEGGSVELSSSNSFIRMTEDIVCLAFATSSSEQDAVFGYWQQTNLLIGYDLDAGFLSFLKTDCTKY</sequence>
<evidence type="ECO:0000256" key="5">
    <source>
        <dbReference type="ARBA" id="ARBA00023180"/>
    </source>
</evidence>
<dbReference type="PROSITE" id="PS51767">
    <property type="entry name" value="PEPTIDASE_A1"/>
    <property type="match status" value="1"/>
</dbReference>
<dbReference type="PANTHER" id="PTHR47967">
    <property type="entry name" value="OS07G0603500 PROTEIN-RELATED"/>
    <property type="match status" value="1"/>
</dbReference>
<dbReference type="MEROPS" id="A01.069"/>
<dbReference type="Proteomes" id="UP000008311">
    <property type="component" value="Unassembled WGS sequence"/>
</dbReference>
<evidence type="ECO:0000256" key="3">
    <source>
        <dbReference type="ARBA" id="ARBA00022750"/>
    </source>
</evidence>
<dbReference type="EMBL" id="EQ973927">
    <property type="protein sequence ID" value="EEF38360.1"/>
    <property type="molecule type" value="Genomic_DNA"/>
</dbReference>
<dbReference type="InterPro" id="IPR021109">
    <property type="entry name" value="Peptidase_aspartic_dom_sf"/>
</dbReference>
<dbReference type="GO" id="GO:0004190">
    <property type="term" value="F:aspartic-type endopeptidase activity"/>
    <property type="evidence" value="ECO:0000318"/>
    <property type="project" value="GO_Central"/>
</dbReference>
<dbReference type="InParanoid" id="B9SDC3"/>
<evidence type="ECO:0000256" key="4">
    <source>
        <dbReference type="ARBA" id="ARBA00022801"/>
    </source>
</evidence>
<dbReference type="AlphaFoldDB" id="B9SDC3"/>
<keyword evidence="8" id="KW-1185">Reference proteome</keyword>
<dbReference type="Pfam" id="PF14541">
    <property type="entry name" value="TAXi_C"/>
    <property type="match status" value="1"/>
</dbReference>
<feature type="domain" description="Peptidase A1" evidence="6">
    <location>
        <begin position="98"/>
        <end position="435"/>
    </location>
</feature>
<comment type="similarity">
    <text evidence="1">Belongs to the peptidase A1 family.</text>
</comment>
<dbReference type="KEGG" id="rcu:8284250"/>
<dbReference type="InterPro" id="IPR032861">
    <property type="entry name" value="TAXi_N"/>
</dbReference>
<evidence type="ECO:0000313" key="7">
    <source>
        <dbReference type="EMBL" id="EEF38360.1"/>
    </source>
</evidence>
<keyword evidence="4" id="KW-0378">Hydrolase</keyword>
<keyword evidence="5" id="KW-0325">Glycoprotein</keyword>
<dbReference type="STRING" id="3988.B9SDC3"/>
<dbReference type="InterPro" id="IPR033121">
    <property type="entry name" value="PEPTIDASE_A1"/>
</dbReference>
<evidence type="ECO:0000313" key="8">
    <source>
        <dbReference type="Proteomes" id="UP000008311"/>
    </source>
</evidence>
<dbReference type="InterPro" id="IPR051708">
    <property type="entry name" value="Plant_Aspart_Prot_A1"/>
</dbReference>
<dbReference type="GO" id="GO:0006508">
    <property type="term" value="P:proteolysis"/>
    <property type="evidence" value="ECO:0007669"/>
    <property type="project" value="UniProtKB-KW"/>
</dbReference>
<keyword evidence="2" id="KW-0645">Protease</keyword>
<dbReference type="PANTHER" id="PTHR47967:SF128">
    <property type="entry name" value="ASPARTIC PROTEINASE CDR1-LIKE"/>
    <property type="match status" value="1"/>
</dbReference>
<dbReference type="InterPro" id="IPR034161">
    <property type="entry name" value="Pepsin-like_plant"/>
</dbReference>
<dbReference type="GO" id="GO:0005576">
    <property type="term" value="C:extracellular region"/>
    <property type="evidence" value="ECO:0000318"/>
    <property type="project" value="GO_Central"/>
</dbReference>
<dbReference type="Pfam" id="PF14543">
    <property type="entry name" value="TAXi_N"/>
    <property type="match status" value="1"/>
</dbReference>
<evidence type="ECO:0000259" key="6">
    <source>
        <dbReference type="PROSITE" id="PS51767"/>
    </source>
</evidence>
<reference evidence="8" key="1">
    <citation type="journal article" date="2010" name="Nat. Biotechnol.">
        <title>Draft genome sequence of the oilseed species Ricinus communis.</title>
        <authorList>
            <person name="Chan A.P."/>
            <person name="Crabtree J."/>
            <person name="Zhao Q."/>
            <person name="Lorenzi H."/>
            <person name="Orvis J."/>
            <person name="Puiu D."/>
            <person name="Melake-Berhan A."/>
            <person name="Jones K.M."/>
            <person name="Redman J."/>
            <person name="Chen G."/>
            <person name="Cahoon E.B."/>
            <person name="Gedil M."/>
            <person name="Stanke M."/>
            <person name="Haas B.J."/>
            <person name="Wortman J.R."/>
            <person name="Fraser-Liggett C.M."/>
            <person name="Ravel J."/>
            <person name="Rabinowicz P.D."/>
        </authorList>
    </citation>
    <scope>NUCLEOTIDE SEQUENCE [LARGE SCALE GENOMIC DNA]</scope>
    <source>
        <strain evidence="8">cv. Hale</strain>
    </source>
</reference>